<organism evidence="10">
    <name type="scientific">Clastoptera arizonana</name>
    <name type="common">Arizona spittle bug</name>
    <dbReference type="NCBI Taxonomy" id="38151"/>
    <lineage>
        <taxon>Eukaryota</taxon>
        <taxon>Metazoa</taxon>
        <taxon>Ecdysozoa</taxon>
        <taxon>Arthropoda</taxon>
        <taxon>Hexapoda</taxon>
        <taxon>Insecta</taxon>
        <taxon>Pterygota</taxon>
        <taxon>Neoptera</taxon>
        <taxon>Paraneoptera</taxon>
        <taxon>Hemiptera</taxon>
        <taxon>Auchenorrhyncha</taxon>
        <taxon>Cercopoidea</taxon>
        <taxon>Clastopteridae</taxon>
        <taxon>Clastoptera</taxon>
    </lineage>
</organism>
<protein>
    <recommendedName>
        <fullName evidence="9">BED-type domain-containing protein</fullName>
    </recommendedName>
</protein>
<evidence type="ECO:0000256" key="8">
    <source>
        <dbReference type="PROSITE-ProRule" id="PRU00027"/>
    </source>
</evidence>
<dbReference type="SUPFAM" id="SSF57667">
    <property type="entry name" value="beta-beta-alpha zinc fingers"/>
    <property type="match status" value="1"/>
</dbReference>
<dbReference type="InterPro" id="IPR003656">
    <property type="entry name" value="Znf_BED"/>
</dbReference>
<dbReference type="GO" id="GO:0003677">
    <property type="term" value="F:DNA binding"/>
    <property type="evidence" value="ECO:0007669"/>
    <property type="project" value="InterPro"/>
</dbReference>
<dbReference type="InterPro" id="IPR036236">
    <property type="entry name" value="Znf_C2H2_sf"/>
</dbReference>
<dbReference type="PANTHER" id="PTHR46481:SF10">
    <property type="entry name" value="ZINC FINGER BED DOMAIN-CONTAINING PROTEIN 39"/>
    <property type="match status" value="1"/>
</dbReference>
<evidence type="ECO:0000256" key="3">
    <source>
        <dbReference type="ARBA" id="ARBA00022771"/>
    </source>
</evidence>
<evidence type="ECO:0000256" key="4">
    <source>
        <dbReference type="ARBA" id="ARBA00022833"/>
    </source>
</evidence>
<dbReference type="AlphaFoldDB" id="A0A1B6DDC6"/>
<evidence type="ECO:0000256" key="5">
    <source>
        <dbReference type="ARBA" id="ARBA00023015"/>
    </source>
</evidence>
<accession>A0A1B6DDC6</accession>
<dbReference type="GO" id="GO:0005634">
    <property type="term" value="C:nucleus"/>
    <property type="evidence" value="ECO:0007669"/>
    <property type="project" value="UniProtKB-SubCell"/>
</dbReference>
<dbReference type="SUPFAM" id="SSF140996">
    <property type="entry name" value="Hermes dimerisation domain"/>
    <property type="match status" value="1"/>
</dbReference>
<dbReference type="EMBL" id="GEDC01013642">
    <property type="protein sequence ID" value="JAS23656.1"/>
    <property type="molecule type" value="Transcribed_RNA"/>
</dbReference>
<evidence type="ECO:0000256" key="2">
    <source>
        <dbReference type="ARBA" id="ARBA00022723"/>
    </source>
</evidence>
<proteinExistence type="predicted"/>
<dbReference type="Gene3D" id="1.10.10.1070">
    <property type="entry name" value="Zinc finger, BED domain-containing"/>
    <property type="match status" value="1"/>
</dbReference>
<evidence type="ECO:0000256" key="6">
    <source>
        <dbReference type="ARBA" id="ARBA00023163"/>
    </source>
</evidence>
<keyword evidence="3 8" id="KW-0863">Zinc-finger</keyword>
<feature type="domain" description="BED-type" evidence="9">
    <location>
        <begin position="1"/>
        <end position="52"/>
    </location>
</feature>
<dbReference type="PANTHER" id="PTHR46481">
    <property type="entry name" value="ZINC FINGER BED DOMAIN-CONTAINING PROTEIN 4"/>
    <property type="match status" value="1"/>
</dbReference>
<name>A0A1B6DDC6_9HEMI</name>
<dbReference type="Pfam" id="PF02892">
    <property type="entry name" value="zf-BED"/>
    <property type="match status" value="1"/>
</dbReference>
<keyword evidence="7" id="KW-0539">Nucleus</keyword>
<sequence length="205" mass="22907">KNTSVIWTHFSSENDSQLATCNICKNKLSYKTSTSNLKKHMVSKHPTVAIGIDVAFLKPTKPPPKSLDSTVVLEEVDIDGELLPIEEINGQNTTASTSTSTRVQLPSTRQLTISSLVPKKIPVGSKRKIDEQLLKLFTKDFQPFSIVEDTGFKEFVNELNPSYELPSRKTISKTLIPAKYEECLHLTKEKICNIVFALLRIHGPL</sequence>
<keyword evidence="2" id="KW-0479">Metal-binding</keyword>
<evidence type="ECO:0000256" key="1">
    <source>
        <dbReference type="ARBA" id="ARBA00004123"/>
    </source>
</evidence>
<dbReference type="PROSITE" id="PS50808">
    <property type="entry name" value="ZF_BED"/>
    <property type="match status" value="1"/>
</dbReference>
<dbReference type="InterPro" id="IPR052035">
    <property type="entry name" value="ZnF_BED_domain_contain"/>
</dbReference>
<evidence type="ECO:0000256" key="7">
    <source>
        <dbReference type="ARBA" id="ARBA00023242"/>
    </source>
</evidence>
<keyword evidence="6" id="KW-0804">Transcription</keyword>
<dbReference type="GO" id="GO:0008270">
    <property type="term" value="F:zinc ion binding"/>
    <property type="evidence" value="ECO:0007669"/>
    <property type="project" value="UniProtKB-KW"/>
</dbReference>
<comment type="subcellular location">
    <subcellularLocation>
        <location evidence="1">Nucleus</location>
    </subcellularLocation>
</comment>
<feature type="non-terminal residue" evidence="10">
    <location>
        <position position="1"/>
    </location>
</feature>
<dbReference type="GO" id="GO:0009791">
    <property type="term" value="P:post-embryonic development"/>
    <property type="evidence" value="ECO:0007669"/>
    <property type="project" value="UniProtKB-ARBA"/>
</dbReference>
<dbReference type="SMART" id="SM00614">
    <property type="entry name" value="ZnF_BED"/>
    <property type="match status" value="1"/>
</dbReference>
<evidence type="ECO:0000259" key="9">
    <source>
        <dbReference type="PROSITE" id="PS50808"/>
    </source>
</evidence>
<reference evidence="10" key="1">
    <citation type="submission" date="2015-12" db="EMBL/GenBank/DDBJ databases">
        <title>De novo transcriptome assembly of four potential Pierce s Disease insect vectors from Arizona vineyards.</title>
        <authorList>
            <person name="Tassone E.E."/>
        </authorList>
    </citation>
    <scope>NUCLEOTIDE SEQUENCE</scope>
</reference>
<keyword evidence="5" id="KW-0805">Transcription regulation</keyword>
<evidence type="ECO:0000313" key="10">
    <source>
        <dbReference type="EMBL" id="JAS23656.1"/>
    </source>
</evidence>
<keyword evidence="4" id="KW-0862">Zinc</keyword>
<gene>
    <name evidence="10" type="ORF">g.42134</name>
</gene>